<dbReference type="PROSITE" id="PS51712">
    <property type="entry name" value="G_ENGA"/>
    <property type="match status" value="2"/>
</dbReference>
<keyword evidence="4 10" id="KW-0677">Repeat</keyword>
<evidence type="ECO:0000256" key="3">
    <source>
        <dbReference type="ARBA" id="ARBA00022517"/>
    </source>
</evidence>
<accession>A0A4U9V933</accession>
<feature type="binding site" evidence="8">
    <location>
        <begin position="194"/>
        <end position="201"/>
    </location>
    <ligand>
        <name>GTP</name>
        <dbReference type="ChEBI" id="CHEBI:37565"/>
        <label>2</label>
    </ligand>
</feature>
<dbReference type="InterPro" id="IPR005225">
    <property type="entry name" value="Small_GTP-bd"/>
</dbReference>
<dbReference type="Gene3D" id="3.30.300.20">
    <property type="match status" value="1"/>
</dbReference>
<dbReference type="CDD" id="cd01895">
    <property type="entry name" value="EngA2"/>
    <property type="match status" value="1"/>
</dbReference>
<dbReference type="AlphaFoldDB" id="A0A4U9V933"/>
<dbReference type="Proteomes" id="UP000308196">
    <property type="component" value="Chromosome"/>
</dbReference>
<dbReference type="FunFam" id="3.40.50.300:FF:000040">
    <property type="entry name" value="GTPase Der"/>
    <property type="match status" value="1"/>
</dbReference>
<dbReference type="GO" id="GO:0043022">
    <property type="term" value="F:ribosome binding"/>
    <property type="evidence" value="ECO:0007669"/>
    <property type="project" value="TreeGrafter"/>
</dbReference>
<dbReference type="InterPro" id="IPR006073">
    <property type="entry name" value="GTP-bd"/>
</dbReference>
<comment type="subunit">
    <text evidence="8">Associates with the 50S ribosomal subunit.</text>
</comment>
<organism evidence="12 13">
    <name type="scientific">Sphingobacterium thalpophilum</name>
    <dbReference type="NCBI Taxonomy" id="259"/>
    <lineage>
        <taxon>Bacteria</taxon>
        <taxon>Pseudomonadati</taxon>
        <taxon>Bacteroidota</taxon>
        <taxon>Sphingobacteriia</taxon>
        <taxon>Sphingobacteriales</taxon>
        <taxon>Sphingobacteriaceae</taxon>
        <taxon>Sphingobacterium</taxon>
    </lineage>
</organism>
<feature type="domain" description="EngA-type G" evidence="11">
    <location>
        <begin position="188"/>
        <end position="363"/>
    </location>
</feature>
<dbReference type="GO" id="GO:0005525">
    <property type="term" value="F:GTP binding"/>
    <property type="evidence" value="ECO:0007669"/>
    <property type="project" value="UniProtKB-UniRule"/>
</dbReference>
<dbReference type="PANTHER" id="PTHR43834">
    <property type="entry name" value="GTPASE DER"/>
    <property type="match status" value="1"/>
</dbReference>
<evidence type="ECO:0000256" key="7">
    <source>
        <dbReference type="ARBA" id="ARBA00032345"/>
    </source>
</evidence>
<dbReference type="SUPFAM" id="SSF52540">
    <property type="entry name" value="P-loop containing nucleoside triphosphate hydrolases"/>
    <property type="match status" value="2"/>
</dbReference>
<name>A0A4U9V933_9SPHI</name>
<dbReference type="EMBL" id="LR590484">
    <property type="protein sequence ID" value="VTR39534.1"/>
    <property type="molecule type" value="Genomic_DNA"/>
</dbReference>
<dbReference type="FunFam" id="3.30.300.20:FF:000004">
    <property type="entry name" value="GTPase Der"/>
    <property type="match status" value="1"/>
</dbReference>
<keyword evidence="5 8" id="KW-0547">Nucleotide-binding</keyword>
<evidence type="ECO:0000256" key="5">
    <source>
        <dbReference type="ARBA" id="ARBA00022741"/>
    </source>
</evidence>
<dbReference type="NCBIfam" id="TIGR00231">
    <property type="entry name" value="small_GTP"/>
    <property type="match status" value="2"/>
</dbReference>
<reference evidence="12 13" key="1">
    <citation type="submission" date="2019-05" db="EMBL/GenBank/DDBJ databases">
        <authorList>
            <consortium name="Pathogen Informatics"/>
        </authorList>
    </citation>
    <scope>NUCLEOTIDE SEQUENCE [LARGE SCALE GENOMIC DNA]</scope>
    <source>
        <strain evidence="12 13">NCTC11429</strain>
    </source>
</reference>
<evidence type="ECO:0000256" key="1">
    <source>
        <dbReference type="ARBA" id="ARBA00008279"/>
    </source>
</evidence>
<dbReference type="PIRSF" id="PIRSF006485">
    <property type="entry name" value="GTP-binding_EngA"/>
    <property type="match status" value="1"/>
</dbReference>
<sequence length="447" mass="50540">MPSAVRADGSNTLNMANIVAIVGRPNVGKSTLFNRLTESRKAIVDDFSGVTRDRHYETAEWIGKKFTVIDTGGFVHGSDDIFEEAIRDQVYIAIEEASVVLFMVDVTTGITDLDDEIADILRRSSKPVYVVANKVDHAKLHHESAEFYAFGLGEVFNISAATGSGTGELLDAVVSHFEEEQEEEESLPKYTIVGRPNVGKSSLTNALIGKDRNIVTPVAGTTRDSIRIHYNQYGHNFLLIDTAGLRRKSKVNEDIEFYSVMRTIKALEDSDVTILMLDAQDGLEAQDVNIFNLAEKNRKGIVIVVNKWDLIQKDNKTMKAFEDRIREKIAPFTDVPIVFTSVTEKQRVLKVLEIADKVYANKTKKIPTSKLNEVMLDIIEHYPPPSLKGKYIKIKYVTQLPGRTPMFAFFCNLPQYIKDPYKRFIENKLRENFDFTGVPIQIYFRQK</sequence>
<dbReference type="Pfam" id="PF14714">
    <property type="entry name" value="KH_dom-like"/>
    <property type="match status" value="1"/>
</dbReference>
<comment type="function">
    <text evidence="8 10">GTPase that plays an essential role in the late steps of ribosome biogenesis.</text>
</comment>
<evidence type="ECO:0000313" key="13">
    <source>
        <dbReference type="Proteomes" id="UP000308196"/>
    </source>
</evidence>
<dbReference type="NCBIfam" id="TIGR03594">
    <property type="entry name" value="GTPase_EngA"/>
    <property type="match status" value="1"/>
</dbReference>
<dbReference type="Pfam" id="PF01926">
    <property type="entry name" value="MMR_HSR1"/>
    <property type="match status" value="2"/>
</dbReference>
<dbReference type="InterPro" id="IPR016484">
    <property type="entry name" value="GTPase_Der"/>
</dbReference>
<dbReference type="Gene3D" id="3.40.50.300">
    <property type="entry name" value="P-loop containing nucleotide triphosphate hydrolases"/>
    <property type="match status" value="2"/>
</dbReference>
<evidence type="ECO:0000256" key="2">
    <source>
        <dbReference type="ARBA" id="ARBA00020953"/>
    </source>
</evidence>
<evidence type="ECO:0000256" key="9">
    <source>
        <dbReference type="PROSITE-ProRule" id="PRU01049"/>
    </source>
</evidence>
<feature type="domain" description="EngA-type G" evidence="11">
    <location>
        <begin position="17"/>
        <end position="181"/>
    </location>
</feature>
<comment type="similarity">
    <text evidence="1 8 9 10">Belongs to the TRAFAC class TrmE-Era-EngA-EngB-Septin-like GTPase superfamily. EngA (Der) GTPase family.</text>
</comment>
<feature type="binding site" evidence="8">
    <location>
        <begin position="241"/>
        <end position="245"/>
    </location>
    <ligand>
        <name>GTP</name>
        <dbReference type="ChEBI" id="CHEBI:37565"/>
        <label>2</label>
    </ligand>
</feature>
<evidence type="ECO:0000259" key="11">
    <source>
        <dbReference type="PROSITE" id="PS51712"/>
    </source>
</evidence>
<dbReference type="CDD" id="cd01894">
    <property type="entry name" value="EngA1"/>
    <property type="match status" value="1"/>
</dbReference>
<dbReference type="PANTHER" id="PTHR43834:SF6">
    <property type="entry name" value="GTPASE DER"/>
    <property type="match status" value="1"/>
</dbReference>
<dbReference type="GO" id="GO:0042254">
    <property type="term" value="P:ribosome biogenesis"/>
    <property type="evidence" value="ECO:0007669"/>
    <property type="project" value="UniProtKB-KW"/>
</dbReference>
<proteinExistence type="inferred from homology"/>
<dbReference type="InterPro" id="IPR031166">
    <property type="entry name" value="G_ENGA"/>
</dbReference>
<evidence type="ECO:0000256" key="6">
    <source>
        <dbReference type="ARBA" id="ARBA00023134"/>
    </source>
</evidence>
<feature type="binding site" evidence="8">
    <location>
        <begin position="133"/>
        <end position="136"/>
    </location>
    <ligand>
        <name>GTP</name>
        <dbReference type="ChEBI" id="CHEBI:37565"/>
        <label>1</label>
    </ligand>
</feature>
<dbReference type="InterPro" id="IPR032859">
    <property type="entry name" value="KH_dom-like"/>
</dbReference>
<evidence type="ECO:0000256" key="4">
    <source>
        <dbReference type="ARBA" id="ARBA00022737"/>
    </source>
</evidence>
<keyword evidence="6 8" id="KW-0342">GTP-binding</keyword>
<protein>
    <recommendedName>
        <fullName evidence="2 8">GTPase Der</fullName>
    </recommendedName>
    <alternativeName>
        <fullName evidence="7 8">GTP-binding protein EngA</fullName>
    </alternativeName>
</protein>
<dbReference type="InterPro" id="IPR027417">
    <property type="entry name" value="P-loop_NTPase"/>
</dbReference>
<dbReference type="KEGG" id="stha:NCTC11429_02199"/>
<dbReference type="PRINTS" id="PR00326">
    <property type="entry name" value="GTP1OBG"/>
</dbReference>
<dbReference type="InterPro" id="IPR015946">
    <property type="entry name" value="KH_dom-like_a/b"/>
</dbReference>
<feature type="binding site" evidence="8">
    <location>
        <begin position="70"/>
        <end position="74"/>
    </location>
    <ligand>
        <name>GTP</name>
        <dbReference type="ChEBI" id="CHEBI:37565"/>
        <label>1</label>
    </ligand>
</feature>
<gene>
    <name evidence="8 12" type="primary">der</name>
    <name evidence="12" type="ORF">NCTC11429_02199</name>
</gene>
<dbReference type="FunFam" id="3.40.50.300:FF:000953">
    <property type="entry name" value="GTPase Der"/>
    <property type="match status" value="1"/>
</dbReference>
<feature type="binding site" evidence="8">
    <location>
        <begin position="306"/>
        <end position="309"/>
    </location>
    <ligand>
        <name>GTP</name>
        <dbReference type="ChEBI" id="CHEBI:37565"/>
        <label>2</label>
    </ligand>
</feature>
<dbReference type="STRING" id="1123265.GCA_000686625_01063"/>
<keyword evidence="3 8" id="KW-0690">Ribosome biogenesis</keyword>
<evidence type="ECO:0000256" key="8">
    <source>
        <dbReference type="HAMAP-Rule" id="MF_00195"/>
    </source>
</evidence>
<evidence type="ECO:0000313" key="12">
    <source>
        <dbReference type="EMBL" id="VTR39534.1"/>
    </source>
</evidence>
<dbReference type="HAMAP" id="MF_00195">
    <property type="entry name" value="GTPase_Der"/>
    <property type="match status" value="1"/>
</dbReference>
<evidence type="ECO:0000256" key="10">
    <source>
        <dbReference type="RuleBase" id="RU004481"/>
    </source>
</evidence>
<feature type="binding site" evidence="8">
    <location>
        <begin position="23"/>
        <end position="30"/>
    </location>
    <ligand>
        <name>GTP</name>
        <dbReference type="ChEBI" id="CHEBI:37565"/>
        <label>1</label>
    </ligand>
</feature>